<dbReference type="GO" id="GO:0005886">
    <property type="term" value="C:plasma membrane"/>
    <property type="evidence" value="ECO:0007669"/>
    <property type="project" value="UniProtKB-SubCell"/>
</dbReference>
<evidence type="ECO:0000313" key="10">
    <source>
        <dbReference type="Proteomes" id="UP000665944"/>
    </source>
</evidence>
<sequence length="191" mass="22229">MVFHQIEHWFNVLQQLGYFAGFIILYLRAMIPVFPLTLYVILNVHAYGFITGTIISWLGIVAGTFTVFYFFRKFVDSSFMQRVKAKKGVKKLTHFIDKQGLVPIFILMCFPFTPNTVVNFVASFSHIKMKNYFIILLFSKFISISFLAVMGREVTTFLTHPIRAIILIIVTIVIWFIGKRVEKHFMGTHEE</sequence>
<comment type="subcellular location">
    <subcellularLocation>
        <location evidence="1 6">Cell membrane</location>
        <topology evidence="1 6">Multi-pass membrane protein</topology>
    </subcellularLocation>
</comment>
<evidence type="ECO:0000256" key="5">
    <source>
        <dbReference type="ARBA" id="ARBA00023136"/>
    </source>
</evidence>
<evidence type="ECO:0000256" key="2">
    <source>
        <dbReference type="ARBA" id="ARBA00022475"/>
    </source>
</evidence>
<protein>
    <recommendedName>
        <fullName evidence="6">TVP38/TMEM64 family membrane protein</fullName>
    </recommendedName>
</protein>
<dbReference type="PANTHER" id="PTHR12677">
    <property type="entry name" value="GOLGI APPARATUS MEMBRANE PROTEIN TVP38-RELATED"/>
    <property type="match status" value="1"/>
</dbReference>
<evidence type="ECO:0000259" key="7">
    <source>
        <dbReference type="Pfam" id="PF09335"/>
    </source>
</evidence>
<evidence type="ECO:0000313" key="8">
    <source>
        <dbReference type="EMBL" id="AVI05664.1"/>
    </source>
</evidence>
<keyword evidence="2 6" id="KW-1003">Cell membrane</keyword>
<reference evidence="9 10" key="2">
    <citation type="submission" date="2022-06" db="EMBL/GenBank/DDBJ databases">
        <title>Staphylococcus hominis ShoR14 genome sequence.</title>
        <authorList>
            <person name="Yeo C.C."/>
            <person name="Chew C.H."/>
            <person name="Che Hamzah A.M."/>
            <person name="Al-Trad E.I."/>
        </authorList>
    </citation>
    <scope>NUCLEOTIDE SEQUENCE [LARGE SCALE GENOMIC DNA]</scope>
    <source>
        <strain evidence="9 10">ShoR14</strain>
    </source>
</reference>
<feature type="transmembrane region" description="Helical" evidence="6">
    <location>
        <begin position="157"/>
        <end position="177"/>
    </location>
</feature>
<feature type="transmembrane region" description="Helical" evidence="6">
    <location>
        <begin position="18"/>
        <end position="42"/>
    </location>
</feature>
<feature type="transmembrane region" description="Helical" evidence="6">
    <location>
        <begin position="49"/>
        <end position="71"/>
    </location>
</feature>
<gene>
    <name evidence="8" type="ORF">AZE34_02420</name>
    <name evidence="9" type="ORF">J7T32_003120</name>
</gene>
<dbReference type="EMBL" id="CP014567">
    <property type="protein sequence ID" value="AVI05664.1"/>
    <property type="molecule type" value="Genomic_DNA"/>
</dbReference>
<comment type="similarity">
    <text evidence="6">Belongs to the TVP38/TMEM64 family.</text>
</comment>
<evidence type="ECO:0000256" key="6">
    <source>
        <dbReference type="RuleBase" id="RU366058"/>
    </source>
</evidence>
<feature type="transmembrane region" description="Helical" evidence="6">
    <location>
        <begin position="100"/>
        <end position="121"/>
    </location>
</feature>
<evidence type="ECO:0000256" key="3">
    <source>
        <dbReference type="ARBA" id="ARBA00022692"/>
    </source>
</evidence>
<dbReference type="Proteomes" id="UP000665944">
    <property type="component" value="Unassembled WGS sequence"/>
</dbReference>
<name>A0A3S7GT57_STAHO</name>
<keyword evidence="3 6" id="KW-0812">Transmembrane</keyword>
<dbReference type="AlphaFoldDB" id="A0A3S7GT57"/>
<evidence type="ECO:0000313" key="9">
    <source>
        <dbReference type="EMBL" id="MCM5671760.1"/>
    </source>
</evidence>
<dbReference type="PANTHER" id="PTHR12677:SF55">
    <property type="entry name" value="UNDECAPRENYL PHOSPHATE TRANSPORTER SAOUHSC_00901-RELATED"/>
    <property type="match status" value="1"/>
</dbReference>
<keyword evidence="10" id="KW-1185">Reference proteome</keyword>
<proteinExistence type="inferred from homology"/>
<keyword evidence="4 6" id="KW-1133">Transmembrane helix</keyword>
<reference evidence="8" key="1">
    <citation type="submission" date="2016-02" db="EMBL/GenBank/DDBJ databases">
        <title>Genomic sequence of a clinical Staphylococcus hominis isolate.</title>
        <authorList>
            <person name="McClure J.M."/>
            <person name="Zhang K."/>
        </authorList>
    </citation>
    <scope>NUCLEOTIDE SEQUENCE</scope>
    <source>
        <strain evidence="8">C34847</strain>
    </source>
</reference>
<evidence type="ECO:0000256" key="1">
    <source>
        <dbReference type="ARBA" id="ARBA00004651"/>
    </source>
</evidence>
<dbReference type="Pfam" id="PF09335">
    <property type="entry name" value="VTT_dom"/>
    <property type="match status" value="1"/>
</dbReference>
<accession>A0A3S7GT57</accession>
<feature type="transmembrane region" description="Helical" evidence="6">
    <location>
        <begin position="133"/>
        <end position="151"/>
    </location>
</feature>
<dbReference type="EMBL" id="JAGHKT020000003">
    <property type="protein sequence ID" value="MCM5671760.1"/>
    <property type="molecule type" value="Genomic_DNA"/>
</dbReference>
<organism evidence="8">
    <name type="scientific">Staphylococcus hominis</name>
    <dbReference type="NCBI Taxonomy" id="1290"/>
    <lineage>
        <taxon>Bacteria</taxon>
        <taxon>Bacillati</taxon>
        <taxon>Bacillota</taxon>
        <taxon>Bacilli</taxon>
        <taxon>Bacillales</taxon>
        <taxon>Staphylococcaceae</taxon>
        <taxon>Staphylococcus</taxon>
    </lineage>
</organism>
<dbReference type="InterPro" id="IPR015414">
    <property type="entry name" value="TMEM64"/>
</dbReference>
<dbReference type="RefSeq" id="WP_029376805.1">
    <property type="nucleotide sequence ID" value="NZ_CP014107.1"/>
</dbReference>
<dbReference type="InterPro" id="IPR032816">
    <property type="entry name" value="VTT_dom"/>
</dbReference>
<keyword evidence="5 6" id="KW-0472">Membrane</keyword>
<feature type="domain" description="VTT" evidence="7">
    <location>
        <begin position="34"/>
        <end position="152"/>
    </location>
</feature>
<evidence type="ECO:0000256" key="4">
    <source>
        <dbReference type="ARBA" id="ARBA00022989"/>
    </source>
</evidence>